<dbReference type="GO" id="GO:0004252">
    <property type="term" value="F:serine-type endopeptidase activity"/>
    <property type="evidence" value="ECO:0007669"/>
    <property type="project" value="InterPro"/>
</dbReference>
<dbReference type="Proteomes" id="UP000235653">
    <property type="component" value="Unassembled WGS sequence"/>
</dbReference>
<dbReference type="InterPro" id="IPR001940">
    <property type="entry name" value="Peptidase_S1C"/>
</dbReference>
<dbReference type="Pfam" id="PF13365">
    <property type="entry name" value="Trypsin_2"/>
    <property type="match status" value="1"/>
</dbReference>
<name>A0A2P5P594_9CHLR</name>
<evidence type="ECO:0000313" key="2">
    <source>
        <dbReference type="Proteomes" id="UP000235653"/>
    </source>
</evidence>
<comment type="caution">
    <text evidence="1">The sequence shown here is derived from an EMBL/GenBank/DDBJ whole genome shotgun (WGS) entry which is preliminary data.</text>
</comment>
<dbReference type="AlphaFoldDB" id="A0A2P5P594"/>
<evidence type="ECO:0000313" key="1">
    <source>
        <dbReference type="EMBL" id="PPD57460.1"/>
    </source>
</evidence>
<dbReference type="PANTHER" id="PTHR22939:SF129">
    <property type="entry name" value="SERINE PROTEASE HTRA2, MITOCHONDRIAL"/>
    <property type="match status" value="1"/>
</dbReference>
<keyword evidence="1" id="KW-0378">Hydrolase</keyword>
<dbReference type="InterPro" id="IPR009003">
    <property type="entry name" value="Peptidase_S1_PA"/>
</dbReference>
<accession>A0A2P5P594</accession>
<keyword evidence="2" id="KW-1185">Reference proteome</keyword>
<reference evidence="1 2" key="1">
    <citation type="journal article" date="2017" name="ISME J.">
        <title>Grape pomace compost harbors organohalide-respiring Dehalogenimonas species with novel reductive dehalogenase genes.</title>
        <authorList>
            <person name="Yang Y."/>
            <person name="Higgins S.A."/>
            <person name="Yan J."/>
            <person name="Simsir B."/>
            <person name="Chourey K."/>
            <person name="Iyer R."/>
            <person name="Hettich R.L."/>
            <person name="Baldwin B."/>
            <person name="Ogles D.M."/>
            <person name="Loffler F.E."/>
        </authorList>
    </citation>
    <scope>NUCLEOTIDE SEQUENCE [LARGE SCALE GENOMIC DNA]</scope>
    <source>
        <strain evidence="1 2">GP</strain>
    </source>
</reference>
<sequence>MVGAGGNCGSHRAWSLSCHRDLEEEGNLGFLHKNNIFGFAPFQAMPAIVGLMLLSTLFSVTSCNSGTTGAQGPAGPAGAAGLSVSSASVNTSGHLILTMSNGQIIDAGSVIGPQGISTGSAGDSFASVIAQVEPKIVRIDCTVQGGLDSGSGTIIDARGYILTNAHVVSGATAIKVTLMDGTILQATTIAADTAKDMAIIKLTTTRTDFPVMTLGSMSDFAVGDEVVAGGFPLGTQLPGPATFSQGMVSAMRTYDSANWIQIDVPINPGNSGGCLFTQSGRMIGIPSAGIDPGQDFEMINLAIPINLITAYISANVPK</sequence>
<dbReference type="OrthoDB" id="9758917at2"/>
<dbReference type="Gene3D" id="2.40.10.120">
    <property type="match status" value="1"/>
</dbReference>
<proteinExistence type="predicted"/>
<protein>
    <submittedName>
        <fullName evidence="1">Serine protease</fullName>
    </submittedName>
</protein>
<dbReference type="GO" id="GO:0006508">
    <property type="term" value="P:proteolysis"/>
    <property type="evidence" value="ECO:0007669"/>
    <property type="project" value="UniProtKB-KW"/>
</dbReference>
<organism evidence="1 2">
    <name type="scientific">Dehalogenimonas etheniformans</name>
    <dbReference type="NCBI Taxonomy" id="1536648"/>
    <lineage>
        <taxon>Bacteria</taxon>
        <taxon>Bacillati</taxon>
        <taxon>Chloroflexota</taxon>
        <taxon>Dehalococcoidia</taxon>
        <taxon>Dehalococcoidales</taxon>
        <taxon>Dehalococcoidaceae</taxon>
        <taxon>Dehalogenimonas</taxon>
    </lineage>
</organism>
<keyword evidence="1" id="KW-0645">Protease</keyword>
<dbReference type="PANTHER" id="PTHR22939">
    <property type="entry name" value="SERINE PROTEASE FAMILY S1C HTRA-RELATED"/>
    <property type="match status" value="1"/>
</dbReference>
<dbReference type="EMBL" id="JQAN02000012">
    <property type="protein sequence ID" value="PPD57460.1"/>
    <property type="molecule type" value="Genomic_DNA"/>
</dbReference>
<gene>
    <name evidence="1" type="ORF">JP09_009025</name>
</gene>
<dbReference type="PRINTS" id="PR00834">
    <property type="entry name" value="PROTEASES2C"/>
</dbReference>
<dbReference type="SUPFAM" id="SSF50494">
    <property type="entry name" value="Trypsin-like serine proteases"/>
    <property type="match status" value="1"/>
</dbReference>